<dbReference type="Gene3D" id="2.40.160.20">
    <property type="match status" value="1"/>
</dbReference>
<reference evidence="2 3" key="1">
    <citation type="submission" date="2020-02" db="EMBL/GenBank/DDBJ databases">
        <authorList>
            <person name="Kim M.K."/>
        </authorList>
    </citation>
    <scope>NUCLEOTIDE SEQUENCE [LARGE SCALE GENOMIC DNA]</scope>
    <source>
        <strain evidence="2 3">17J57-3</strain>
    </source>
</reference>
<protein>
    <submittedName>
        <fullName evidence="2">DUF3237 family protein</fullName>
    </submittedName>
</protein>
<dbReference type="RefSeq" id="WP_163964294.1">
    <property type="nucleotide sequence ID" value="NZ_JAAIVB010000046.1"/>
</dbReference>
<sequence>MIAPNEATSPFVPVLKPAGRIEVKVAPPMMLGELAGTERRLISILGGSVEVAGRVGQILPGGSDLQEVRADGTISLTARYAADFGDAGKLLIENTGLRREKRAGDDSRPEGGTPDGGPYFRGVLHFSAPPGALHWLNDSIFVSSGVREGGTVYLDIHQVC</sequence>
<dbReference type="AlphaFoldDB" id="A0A6B3STQ6"/>
<dbReference type="EMBL" id="JAAIVB010000046">
    <property type="protein sequence ID" value="NEX62246.1"/>
    <property type="molecule type" value="Genomic_DNA"/>
</dbReference>
<dbReference type="Proteomes" id="UP000482155">
    <property type="component" value="Unassembled WGS sequence"/>
</dbReference>
<keyword evidence="3" id="KW-1185">Reference proteome</keyword>
<feature type="region of interest" description="Disordered" evidence="1">
    <location>
        <begin position="98"/>
        <end position="119"/>
    </location>
</feature>
<dbReference type="PANTHER" id="PTHR37315">
    <property type="entry name" value="UPF0311 PROTEIN BLR7842"/>
    <property type="match status" value="1"/>
</dbReference>
<evidence type="ECO:0000313" key="3">
    <source>
        <dbReference type="Proteomes" id="UP000482155"/>
    </source>
</evidence>
<name>A0A6B3STQ6_9BURK</name>
<gene>
    <name evidence="2" type="ORF">G3574_14250</name>
</gene>
<feature type="compositionally biased region" description="Basic and acidic residues" evidence="1">
    <location>
        <begin position="98"/>
        <end position="109"/>
    </location>
</feature>
<organism evidence="2 3">
    <name type="scientific">Noviherbaspirillum galbum</name>
    <dbReference type="NCBI Taxonomy" id="2709383"/>
    <lineage>
        <taxon>Bacteria</taxon>
        <taxon>Pseudomonadati</taxon>
        <taxon>Pseudomonadota</taxon>
        <taxon>Betaproteobacteria</taxon>
        <taxon>Burkholderiales</taxon>
        <taxon>Oxalobacteraceae</taxon>
        <taxon>Noviherbaspirillum</taxon>
    </lineage>
</organism>
<evidence type="ECO:0000256" key="1">
    <source>
        <dbReference type="SAM" id="MobiDB-lite"/>
    </source>
</evidence>
<proteinExistence type="predicted"/>
<dbReference type="InterPro" id="IPR020915">
    <property type="entry name" value="UPF0311"/>
</dbReference>
<dbReference type="Pfam" id="PF11578">
    <property type="entry name" value="DUF3237"/>
    <property type="match status" value="1"/>
</dbReference>
<dbReference type="PANTHER" id="PTHR37315:SF1">
    <property type="entry name" value="UPF0311 PROTEIN BLR7842"/>
    <property type="match status" value="1"/>
</dbReference>
<evidence type="ECO:0000313" key="2">
    <source>
        <dbReference type="EMBL" id="NEX62246.1"/>
    </source>
</evidence>
<comment type="caution">
    <text evidence="2">The sequence shown here is derived from an EMBL/GenBank/DDBJ whole genome shotgun (WGS) entry which is preliminary data.</text>
</comment>
<accession>A0A6B3STQ6</accession>